<accession>A0A7S1AKM1</accession>
<dbReference type="Gene3D" id="3.40.50.410">
    <property type="entry name" value="von Willebrand factor, type A domain"/>
    <property type="match status" value="1"/>
</dbReference>
<dbReference type="SUPFAM" id="SSF53300">
    <property type="entry name" value="vWA-like"/>
    <property type="match status" value="1"/>
</dbReference>
<gene>
    <name evidence="2" type="ORF">NSCI0253_LOCUS31687</name>
</gene>
<dbReference type="AlphaFoldDB" id="A0A7S1AKM1"/>
<evidence type="ECO:0000256" key="1">
    <source>
        <dbReference type="SAM" id="MobiDB-lite"/>
    </source>
</evidence>
<feature type="region of interest" description="Disordered" evidence="1">
    <location>
        <begin position="1"/>
        <end position="25"/>
    </location>
</feature>
<dbReference type="EMBL" id="HBFQ01044715">
    <property type="protein sequence ID" value="CAD8857335.1"/>
    <property type="molecule type" value="Transcribed_RNA"/>
</dbReference>
<sequence length="720" mass="80945">MPRALSQRAPSQRAPAQRAPSQRRRIPDPALWKGKGFFVQIERCSEDADSSYRQHSNRLRSCIEDYFGWQIRVAELQVSLTYAFEVRVLPADCHPENGREYALQEAEALSYTVFSKAHTKRWPTPESILQVIGDFCKVEVEFVMQGREVKFVEPDVLPYEVHKIALNENPRNSVETLLPLKHFTFALRHVHGQPQDLHTDGEGKVRVRLIPGGYHVKIDDARYDRLRPSSVTVPAVFSPFEIVVSASVKKMCTFFVSDQAAQLFPKFPLLLHRDPPVQTVQLVTRVDGKCQCRLGSGDYLATFDGGTDTPWPIMPLKEEVTVSESELPQTFHLKVQRVRFLVEVILRTRFDDPVAVAFSIKKKGTQEQMCRGNSSELGIMKCDLPLGAFSVKLEPPEDSPYVTTEFSLTVTSDVDYEPRERRVMTKVTEVTMRLVTPDGEPALGCPFFIEQQFPEGVLRGQQRELECVTNLSGTAVVTIGLLEPYSFRVKPHGKAEYMAQQFAFQTDRTEIGITVAKTIFGNIEEEHVVFVVDTSGSMGVYIEDVKAALNLALLHQFYGTSKRFNILTYTGGLHSFREGPVESTRENVEKGMFFCESLVSGGCSRALLALDHSLKNASEADAFYLVTDGKFDVDERFVSSVRSLYLSNPRRPRVNTVGINCVPQRLTWRGLDAVAVLTQAQFRHVCLQQEGADVMSRPEFLRHISEVRTAPAALGGTLEG</sequence>
<evidence type="ECO:0000313" key="2">
    <source>
        <dbReference type="EMBL" id="CAD8857335.1"/>
    </source>
</evidence>
<dbReference type="PANTHER" id="PTHR46478:SF1">
    <property type="entry name" value="VON WILLEBRAND FACTOR A DOMAIN-CONTAINING PROTEIN 3A"/>
    <property type="match status" value="1"/>
</dbReference>
<dbReference type="PANTHER" id="PTHR46478">
    <property type="entry name" value="VON WILLEBRAND FACTOR A DOMAIN-CONTAINING PROTEIN 3A"/>
    <property type="match status" value="1"/>
</dbReference>
<protein>
    <recommendedName>
        <fullName evidence="3">VWFA domain-containing protein</fullName>
    </recommendedName>
</protein>
<proteinExistence type="predicted"/>
<organism evidence="2">
    <name type="scientific">Noctiluca scintillans</name>
    <name type="common">Sea sparkle</name>
    <name type="synonym">Red tide dinoflagellate</name>
    <dbReference type="NCBI Taxonomy" id="2966"/>
    <lineage>
        <taxon>Eukaryota</taxon>
        <taxon>Sar</taxon>
        <taxon>Alveolata</taxon>
        <taxon>Dinophyceae</taxon>
        <taxon>Noctilucales</taxon>
        <taxon>Noctilucaceae</taxon>
        <taxon>Noctiluca</taxon>
    </lineage>
</organism>
<feature type="compositionally biased region" description="Low complexity" evidence="1">
    <location>
        <begin position="1"/>
        <end position="20"/>
    </location>
</feature>
<reference evidence="2" key="1">
    <citation type="submission" date="2021-01" db="EMBL/GenBank/DDBJ databases">
        <authorList>
            <person name="Corre E."/>
            <person name="Pelletier E."/>
            <person name="Niang G."/>
            <person name="Scheremetjew M."/>
            <person name="Finn R."/>
            <person name="Kale V."/>
            <person name="Holt S."/>
            <person name="Cochrane G."/>
            <person name="Meng A."/>
            <person name="Brown T."/>
            <person name="Cohen L."/>
        </authorList>
    </citation>
    <scope>NUCLEOTIDE SEQUENCE</scope>
</reference>
<evidence type="ECO:0008006" key="3">
    <source>
        <dbReference type="Google" id="ProtNLM"/>
    </source>
</evidence>
<dbReference type="InterPro" id="IPR036465">
    <property type="entry name" value="vWFA_dom_sf"/>
</dbReference>
<name>A0A7S1AKM1_NOCSC</name>